<dbReference type="GO" id="GO:0042597">
    <property type="term" value="C:periplasmic space"/>
    <property type="evidence" value="ECO:0007669"/>
    <property type="project" value="UniProtKB-SubCell"/>
</dbReference>
<evidence type="ECO:0000256" key="5">
    <source>
        <dbReference type="ARBA" id="ARBA00022448"/>
    </source>
</evidence>
<evidence type="ECO:0000256" key="8">
    <source>
        <dbReference type="SAM" id="SignalP"/>
    </source>
</evidence>
<keyword evidence="6 8" id="KW-0732">Signal</keyword>
<dbReference type="InterPro" id="IPR006059">
    <property type="entry name" value="SBP"/>
</dbReference>
<dbReference type="SUPFAM" id="SSF53850">
    <property type="entry name" value="Periplasmic binding protein-like II"/>
    <property type="match status" value="1"/>
</dbReference>
<dbReference type="Proteomes" id="UP000199473">
    <property type="component" value="Unassembled WGS sequence"/>
</dbReference>
<dbReference type="NCBIfam" id="NF008211">
    <property type="entry name" value="PRK10974.1"/>
    <property type="match status" value="1"/>
</dbReference>
<evidence type="ECO:0000256" key="1">
    <source>
        <dbReference type="ARBA" id="ARBA00004418"/>
    </source>
</evidence>
<organism evidence="9 10">
    <name type="scientific">Falsiroseomonas stagni DSM 19981</name>
    <dbReference type="NCBI Taxonomy" id="1123062"/>
    <lineage>
        <taxon>Bacteria</taxon>
        <taxon>Pseudomonadati</taxon>
        <taxon>Pseudomonadota</taxon>
        <taxon>Alphaproteobacteria</taxon>
        <taxon>Acetobacterales</taxon>
        <taxon>Roseomonadaceae</taxon>
        <taxon>Falsiroseomonas</taxon>
    </lineage>
</organism>
<sequence length="452" mass="49297">MFRRTIMAGAVALAAGFGAPAQAQAQATAPTEIQFWHGLTQPLGGMLEQIAADFNASQNRYRIQATFRGSYPETMVAAIAAFRAGQAPGIVQMFEVGTGTMMAAGRAIKPLHELLAETNTRIDFQDYLPGVRGYYSLTDGRMMSMPFNSSTSVVFYNKDAFRRANLNPDAFPETWEGVEAAARALKAAGHACPMTTAWPTWLMVEQFSAIHNIPLATQANGMGGLNAELRINNPLLVRHFNNLVAWQREGLFRYGGRDGAADALFPNGECAMIFASSGLRARIMREAQFPWGVGMLPVYQGTTPINSIIGGASFWVMNRGPNAARSADELQGIAQFFAWIARPEVAAKWHTDTGFLPVTRTAFEQVRATGFYNQPANAGADVPIQQMLRGGGQMTENSMGIRLGGFVEIRTIIQEELERAFQGQQTGEQALANATTRGNVVLRNFERQNAAR</sequence>
<evidence type="ECO:0000313" key="9">
    <source>
        <dbReference type="EMBL" id="SFK72101.1"/>
    </source>
</evidence>
<name>A0A1I4BW20_9PROT</name>
<dbReference type="OrthoDB" id="9762335at2"/>
<dbReference type="InterPro" id="IPR050490">
    <property type="entry name" value="Bact_solute-bd_prot1"/>
</dbReference>
<comment type="subcellular location">
    <subcellularLocation>
        <location evidence="1">Periplasm</location>
    </subcellularLocation>
</comment>
<comment type="function">
    <text evidence="7">Part of the ABC transporter complex UgpBAEC involved in sn-glycerol-3-phosphate (G3P) import. Binds G3P.</text>
</comment>
<feature type="chain" id="PRO_5011453277" description="sn-glycerol-3-phosphate-binding periplasmic protein UgpB" evidence="8">
    <location>
        <begin position="24"/>
        <end position="452"/>
    </location>
</feature>
<dbReference type="EMBL" id="FOSQ01000006">
    <property type="protein sequence ID" value="SFK72101.1"/>
    <property type="molecule type" value="Genomic_DNA"/>
</dbReference>
<evidence type="ECO:0000313" key="10">
    <source>
        <dbReference type="Proteomes" id="UP000199473"/>
    </source>
</evidence>
<dbReference type="RefSeq" id="WP_092960976.1">
    <property type="nucleotide sequence ID" value="NZ_FOSQ01000006.1"/>
</dbReference>
<evidence type="ECO:0000256" key="2">
    <source>
        <dbReference type="ARBA" id="ARBA00008520"/>
    </source>
</evidence>
<dbReference type="PANTHER" id="PTHR43649:SF31">
    <property type="entry name" value="SN-GLYCEROL-3-PHOSPHATE-BINDING PERIPLASMIC PROTEIN UGPB"/>
    <property type="match status" value="1"/>
</dbReference>
<comment type="similarity">
    <text evidence="2">Belongs to the bacterial solute-binding protein 1 family.</text>
</comment>
<keyword evidence="10" id="KW-1185">Reference proteome</keyword>
<accession>A0A1I4BW20</accession>
<gene>
    <name evidence="9" type="ORF">SAMN02745775_106124</name>
</gene>
<proteinExistence type="inferred from homology"/>
<evidence type="ECO:0000256" key="4">
    <source>
        <dbReference type="ARBA" id="ARBA00017470"/>
    </source>
</evidence>
<reference evidence="9 10" key="1">
    <citation type="submission" date="2016-10" db="EMBL/GenBank/DDBJ databases">
        <authorList>
            <person name="de Groot N.N."/>
        </authorList>
    </citation>
    <scope>NUCLEOTIDE SEQUENCE [LARGE SCALE GENOMIC DNA]</scope>
    <source>
        <strain evidence="9 10">DSM 19981</strain>
    </source>
</reference>
<evidence type="ECO:0000256" key="6">
    <source>
        <dbReference type="ARBA" id="ARBA00022729"/>
    </source>
</evidence>
<dbReference type="Gene3D" id="3.40.190.10">
    <property type="entry name" value="Periplasmic binding protein-like II"/>
    <property type="match status" value="2"/>
</dbReference>
<dbReference type="AlphaFoldDB" id="A0A1I4BW20"/>
<dbReference type="Pfam" id="PF13416">
    <property type="entry name" value="SBP_bac_8"/>
    <property type="match status" value="1"/>
</dbReference>
<feature type="signal peptide" evidence="8">
    <location>
        <begin position="1"/>
        <end position="23"/>
    </location>
</feature>
<dbReference type="STRING" id="1123062.SAMN02745775_106124"/>
<evidence type="ECO:0000256" key="3">
    <source>
        <dbReference type="ARBA" id="ARBA00011557"/>
    </source>
</evidence>
<evidence type="ECO:0000256" key="7">
    <source>
        <dbReference type="ARBA" id="ARBA00034473"/>
    </source>
</evidence>
<dbReference type="PANTHER" id="PTHR43649">
    <property type="entry name" value="ARABINOSE-BINDING PROTEIN-RELATED"/>
    <property type="match status" value="1"/>
</dbReference>
<keyword evidence="5" id="KW-0813">Transport</keyword>
<comment type="subunit">
    <text evidence="3">The complex is composed of two ATP-binding proteins (UgpC), two transmembrane proteins (UgpA and UgpE) and a solute-binding protein (UgpB).</text>
</comment>
<protein>
    <recommendedName>
        <fullName evidence="4">sn-glycerol-3-phosphate-binding periplasmic protein UgpB</fullName>
    </recommendedName>
</protein>